<dbReference type="RefSeq" id="WP_097173954.1">
    <property type="nucleotide sequence ID" value="NZ_OBML01000002.1"/>
</dbReference>
<comment type="similarity">
    <text evidence="4 10">Belongs to the NAD(P)-dependent epimerase/dehydratase family.</text>
</comment>
<dbReference type="EC" id="5.1.3.2" evidence="5 10"/>
<accession>A0A285RQC6</accession>
<dbReference type="OrthoDB" id="9801785at2"/>
<evidence type="ECO:0000256" key="10">
    <source>
        <dbReference type="RuleBase" id="RU366046"/>
    </source>
</evidence>
<dbReference type="Proteomes" id="UP000219331">
    <property type="component" value="Unassembled WGS sequence"/>
</dbReference>
<keyword evidence="7 10" id="KW-0520">NAD</keyword>
<dbReference type="GO" id="GO:0033499">
    <property type="term" value="P:galactose catabolic process via UDP-galactose, Leloir pathway"/>
    <property type="evidence" value="ECO:0007669"/>
    <property type="project" value="TreeGrafter"/>
</dbReference>
<dbReference type="PANTHER" id="PTHR43725">
    <property type="entry name" value="UDP-GLUCOSE 4-EPIMERASE"/>
    <property type="match status" value="1"/>
</dbReference>
<evidence type="ECO:0000256" key="2">
    <source>
        <dbReference type="ARBA" id="ARBA00001911"/>
    </source>
</evidence>
<dbReference type="EMBL" id="OBML01000002">
    <property type="protein sequence ID" value="SOB96316.1"/>
    <property type="molecule type" value="Genomic_DNA"/>
</dbReference>
<dbReference type="GO" id="GO:0003978">
    <property type="term" value="F:UDP-glucose 4-epimerase activity"/>
    <property type="evidence" value="ECO:0007669"/>
    <property type="project" value="UniProtKB-UniRule"/>
</dbReference>
<feature type="domain" description="NAD-dependent epimerase/dehydratase" evidence="11">
    <location>
        <begin position="3"/>
        <end position="254"/>
    </location>
</feature>
<evidence type="ECO:0000256" key="6">
    <source>
        <dbReference type="ARBA" id="ARBA00018569"/>
    </source>
</evidence>
<comment type="subunit">
    <text evidence="10">Homodimer.</text>
</comment>
<dbReference type="Gene3D" id="3.90.25.10">
    <property type="entry name" value="UDP-galactose 4-epimerase, domain 1"/>
    <property type="match status" value="1"/>
</dbReference>
<keyword evidence="13" id="KW-1185">Reference proteome</keyword>
<dbReference type="AlphaFoldDB" id="A0A285RQC6"/>
<dbReference type="InterPro" id="IPR036291">
    <property type="entry name" value="NAD(P)-bd_dom_sf"/>
</dbReference>
<reference evidence="12 13" key="1">
    <citation type="submission" date="2017-08" db="EMBL/GenBank/DDBJ databases">
        <authorList>
            <person name="de Groot N.N."/>
        </authorList>
    </citation>
    <scope>NUCLEOTIDE SEQUENCE [LARGE SCALE GENOMIC DNA]</scope>
    <source>
        <strain evidence="12 13">USBA 352</strain>
    </source>
</reference>
<name>A0A285RQC6_9HYPH</name>
<proteinExistence type="inferred from homology"/>
<dbReference type="Pfam" id="PF01370">
    <property type="entry name" value="Epimerase"/>
    <property type="match status" value="1"/>
</dbReference>
<dbReference type="NCBIfam" id="TIGR01179">
    <property type="entry name" value="galE"/>
    <property type="match status" value="1"/>
</dbReference>
<protein>
    <recommendedName>
        <fullName evidence="6 10">UDP-glucose 4-epimerase</fullName>
        <ecNumber evidence="5 10">5.1.3.2</ecNumber>
    </recommendedName>
</protein>
<comment type="cofactor">
    <cofactor evidence="2 10">
        <name>NAD(+)</name>
        <dbReference type="ChEBI" id="CHEBI:57540"/>
    </cofactor>
</comment>
<evidence type="ECO:0000256" key="4">
    <source>
        <dbReference type="ARBA" id="ARBA00007637"/>
    </source>
</evidence>
<dbReference type="InterPro" id="IPR005886">
    <property type="entry name" value="UDP_G4E"/>
</dbReference>
<evidence type="ECO:0000313" key="13">
    <source>
        <dbReference type="Proteomes" id="UP000219331"/>
    </source>
</evidence>
<evidence type="ECO:0000256" key="8">
    <source>
        <dbReference type="ARBA" id="ARBA00023235"/>
    </source>
</evidence>
<dbReference type="STRING" id="538381.GCA_001696535_03351"/>
<evidence type="ECO:0000259" key="11">
    <source>
        <dbReference type="Pfam" id="PF01370"/>
    </source>
</evidence>
<keyword evidence="9 10" id="KW-0119">Carbohydrate metabolism</keyword>
<dbReference type="Gene3D" id="3.40.50.720">
    <property type="entry name" value="NAD(P)-binding Rossmann-like Domain"/>
    <property type="match status" value="1"/>
</dbReference>
<evidence type="ECO:0000313" key="12">
    <source>
        <dbReference type="EMBL" id="SOB96316.1"/>
    </source>
</evidence>
<sequence>MAVLVTGGAGYIGSHMAWRLLDAGERVVVLDSLEGGHAWSVPPAARFVQGDVADGQALARALDLAGEPVDAVLHFAGSVSVPESVERPEKYYRNNTCATLALVEGCRAAGIANVIFSSTAAVYGEVGSDPVDESAPALPTSPYGTSKLMSERMLADIAGAHSLRCGVLRYFNVAGADPQGRTGHSTRGAGHLLKVACEAALGLRDGLTIHGTDYPTRDGTAERDFIHVTDLVEAHYLALQQLRAGDAGFTLNCGYGRGYTVLETIGAVKRLSGSDFPVHTGPRRPGDIASVIADNRQILARLGWAPVHDDIDTIAAHALAWERKLLQRSES</sequence>
<evidence type="ECO:0000256" key="7">
    <source>
        <dbReference type="ARBA" id="ARBA00023027"/>
    </source>
</evidence>
<evidence type="ECO:0000256" key="3">
    <source>
        <dbReference type="ARBA" id="ARBA00004947"/>
    </source>
</evidence>
<comment type="pathway">
    <text evidence="3 10">Carbohydrate metabolism; galactose metabolism.</text>
</comment>
<evidence type="ECO:0000256" key="5">
    <source>
        <dbReference type="ARBA" id="ARBA00013189"/>
    </source>
</evidence>
<organism evidence="12 13">
    <name type="scientific">Stappia indica</name>
    <dbReference type="NCBI Taxonomy" id="538381"/>
    <lineage>
        <taxon>Bacteria</taxon>
        <taxon>Pseudomonadati</taxon>
        <taxon>Pseudomonadota</taxon>
        <taxon>Alphaproteobacteria</taxon>
        <taxon>Hyphomicrobiales</taxon>
        <taxon>Stappiaceae</taxon>
        <taxon>Stappia</taxon>
    </lineage>
</organism>
<keyword evidence="8 10" id="KW-0413">Isomerase</keyword>
<dbReference type="PANTHER" id="PTHR43725:SF53">
    <property type="entry name" value="UDP-ARABINOSE 4-EPIMERASE 1"/>
    <property type="match status" value="1"/>
</dbReference>
<dbReference type="InterPro" id="IPR001509">
    <property type="entry name" value="Epimerase_deHydtase"/>
</dbReference>
<gene>
    <name evidence="12" type="ORF">SAMN05421512_102158</name>
</gene>
<dbReference type="SUPFAM" id="SSF51735">
    <property type="entry name" value="NAD(P)-binding Rossmann-fold domains"/>
    <property type="match status" value="1"/>
</dbReference>
<evidence type="ECO:0000256" key="9">
    <source>
        <dbReference type="ARBA" id="ARBA00023277"/>
    </source>
</evidence>
<evidence type="ECO:0000256" key="1">
    <source>
        <dbReference type="ARBA" id="ARBA00000083"/>
    </source>
</evidence>
<dbReference type="CDD" id="cd05247">
    <property type="entry name" value="UDP_G4E_1_SDR_e"/>
    <property type="match status" value="1"/>
</dbReference>
<dbReference type="UniPathway" id="UPA00214"/>
<comment type="catalytic activity">
    <reaction evidence="1 10">
        <text>UDP-alpha-D-glucose = UDP-alpha-D-galactose</text>
        <dbReference type="Rhea" id="RHEA:22168"/>
        <dbReference type="ChEBI" id="CHEBI:58885"/>
        <dbReference type="ChEBI" id="CHEBI:66914"/>
        <dbReference type="EC" id="5.1.3.2"/>
    </reaction>
</comment>